<organism evidence="5 6">
    <name type="scientific">Cyclobacterium amurskyense</name>
    <dbReference type="NCBI Taxonomy" id="320787"/>
    <lineage>
        <taxon>Bacteria</taxon>
        <taxon>Pseudomonadati</taxon>
        <taxon>Bacteroidota</taxon>
        <taxon>Cytophagia</taxon>
        <taxon>Cytophagales</taxon>
        <taxon>Cyclobacteriaceae</taxon>
        <taxon>Cyclobacterium</taxon>
    </lineage>
</organism>
<evidence type="ECO:0000256" key="1">
    <source>
        <dbReference type="ARBA" id="ARBA00037999"/>
    </source>
</evidence>
<dbReference type="RefSeq" id="WP_157470405.1">
    <property type="nucleotide sequence ID" value="NZ_CAXBGM010000030.1"/>
</dbReference>
<dbReference type="OrthoDB" id="9810913at2"/>
<evidence type="ECO:0000256" key="4">
    <source>
        <dbReference type="RuleBase" id="RU004508"/>
    </source>
</evidence>
<keyword evidence="5" id="KW-0032">Aminotransferase</keyword>
<dbReference type="GO" id="GO:0000271">
    <property type="term" value="P:polysaccharide biosynthetic process"/>
    <property type="evidence" value="ECO:0007669"/>
    <property type="project" value="TreeGrafter"/>
</dbReference>
<dbReference type="GO" id="GO:0019180">
    <property type="term" value="F:dTDP-4-amino-4,6-dideoxygalactose transaminase activity"/>
    <property type="evidence" value="ECO:0007669"/>
    <property type="project" value="TreeGrafter"/>
</dbReference>
<name>A0A0H4PSS5_9BACT</name>
<dbReference type="InterPro" id="IPR000653">
    <property type="entry name" value="DegT/StrS_aminotransferase"/>
</dbReference>
<dbReference type="PANTHER" id="PTHR30244">
    <property type="entry name" value="TRANSAMINASE"/>
    <property type="match status" value="1"/>
</dbReference>
<dbReference type="EMBL" id="CP012040">
    <property type="protein sequence ID" value="AKP51357.1"/>
    <property type="molecule type" value="Genomic_DNA"/>
</dbReference>
<dbReference type="Gene3D" id="3.40.640.10">
    <property type="entry name" value="Type I PLP-dependent aspartate aminotransferase-like (Major domain)"/>
    <property type="match status" value="1"/>
</dbReference>
<dbReference type="STRING" id="320787.CA2015_1930"/>
<accession>A0A0H4PSS5</accession>
<dbReference type="SUPFAM" id="SSF53383">
    <property type="entry name" value="PLP-dependent transferases"/>
    <property type="match status" value="1"/>
</dbReference>
<dbReference type="Pfam" id="PF01041">
    <property type="entry name" value="DegT_DnrJ_EryC1"/>
    <property type="match status" value="1"/>
</dbReference>
<evidence type="ECO:0000313" key="6">
    <source>
        <dbReference type="Proteomes" id="UP000036520"/>
    </source>
</evidence>
<dbReference type="PANTHER" id="PTHR30244:SF34">
    <property type="entry name" value="DTDP-4-AMINO-4,6-DIDEOXYGALACTOSE TRANSAMINASE"/>
    <property type="match status" value="1"/>
</dbReference>
<dbReference type="InterPro" id="IPR015421">
    <property type="entry name" value="PyrdxlP-dep_Trfase_major"/>
</dbReference>
<reference evidence="5 6" key="1">
    <citation type="submission" date="2015-07" db="EMBL/GenBank/DDBJ databases">
        <authorList>
            <person name="Kim K.M."/>
        </authorList>
    </citation>
    <scope>NUCLEOTIDE SEQUENCE [LARGE SCALE GENOMIC DNA]</scope>
    <source>
        <strain evidence="5 6">KCTC 12363</strain>
    </source>
</reference>
<evidence type="ECO:0000313" key="5">
    <source>
        <dbReference type="EMBL" id="AKP51357.1"/>
    </source>
</evidence>
<sequence length="377" mass="43240">MSTISIPFNSPYSTGNEWHYIQDAYKEGKLAADGKYTSKCQEFFEKKYGFGKVYLTHSCTHALEMAALLMDLKPEDEVIVPSYTYVSTANAFALRGCKIVFVDSLPDYPGIDPNLLPQLINDKTRAIIAVHYGGLACDMEQIMAITRKHKLFLVEDAAAAINGFYIDPNKKRQPLGTFGHFATFSFHETKNISCGEGGMLVVNDPEFISKADEVWNRGTNRKAFNAGNKNKYEWVSLGSAFAPSEINAAWLWAQLEQIETIQQNRKVIWLWLKNNLPNLLEEYEIEWMKIPSHAEHNYHLFYGLVKNFKQRDELIKILKQKGILAVFHYQGLHTSPYYLSLENPIQKLVQAEKYSDRLIRFPLFANLNTEDLSQRMQ</sequence>
<evidence type="ECO:0000256" key="2">
    <source>
        <dbReference type="PIRSR" id="PIRSR000390-1"/>
    </source>
</evidence>
<feature type="modified residue" description="N6-(pyridoxal phosphate)lysine" evidence="3">
    <location>
        <position position="190"/>
    </location>
</feature>
<dbReference type="Proteomes" id="UP000036520">
    <property type="component" value="Chromosome"/>
</dbReference>
<dbReference type="InterPro" id="IPR015424">
    <property type="entry name" value="PyrdxlP-dep_Trfase"/>
</dbReference>
<gene>
    <name evidence="5" type="ORF">CA2015_1930</name>
</gene>
<dbReference type="InterPro" id="IPR015422">
    <property type="entry name" value="PyrdxlP-dep_Trfase_small"/>
</dbReference>
<dbReference type="NCBIfam" id="NF008687">
    <property type="entry name" value="PRK11706.1"/>
    <property type="match status" value="1"/>
</dbReference>
<proteinExistence type="inferred from homology"/>
<feature type="active site" description="Proton acceptor" evidence="2">
    <location>
        <position position="190"/>
    </location>
</feature>
<dbReference type="PIRSF" id="PIRSF000390">
    <property type="entry name" value="PLP_StrS"/>
    <property type="match status" value="1"/>
</dbReference>
<keyword evidence="5" id="KW-0808">Transferase</keyword>
<dbReference type="Gene3D" id="3.90.1150.10">
    <property type="entry name" value="Aspartate Aminotransferase, domain 1"/>
    <property type="match status" value="1"/>
</dbReference>
<dbReference type="GO" id="GO:0030170">
    <property type="term" value="F:pyridoxal phosphate binding"/>
    <property type="evidence" value="ECO:0007669"/>
    <property type="project" value="TreeGrafter"/>
</dbReference>
<keyword evidence="3 4" id="KW-0663">Pyridoxal phosphate</keyword>
<evidence type="ECO:0000256" key="3">
    <source>
        <dbReference type="PIRSR" id="PIRSR000390-2"/>
    </source>
</evidence>
<comment type="similarity">
    <text evidence="1 4">Belongs to the DegT/DnrJ/EryC1 family.</text>
</comment>
<dbReference type="CDD" id="cd00616">
    <property type="entry name" value="AHBA_syn"/>
    <property type="match status" value="1"/>
</dbReference>
<dbReference type="AlphaFoldDB" id="A0A0H4PSS5"/>
<dbReference type="KEGG" id="camu:CA2015_1930"/>
<protein>
    <submittedName>
        <fullName evidence="5">4-keto-6-deoxy-N-Acetyl-D-hexosaminyl-(Lipid carrier) aminotransferase</fullName>
    </submittedName>
</protein>
<dbReference type="PATRIC" id="fig|320787.5.peg.2130"/>
<keyword evidence="6" id="KW-1185">Reference proteome</keyword>